<keyword evidence="4 6" id="KW-1133">Transmembrane helix</keyword>
<dbReference type="AlphaFoldDB" id="A0A1E1KDN5"/>
<evidence type="ECO:0000256" key="4">
    <source>
        <dbReference type="ARBA" id="ARBA00022989"/>
    </source>
</evidence>
<evidence type="ECO:0000256" key="3">
    <source>
        <dbReference type="ARBA" id="ARBA00022692"/>
    </source>
</evidence>
<comment type="subcellular location">
    <subcellularLocation>
        <location evidence="1">Membrane</location>
        <topology evidence="1">Multi-pass membrane protein</topology>
    </subcellularLocation>
</comment>
<evidence type="ECO:0000313" key="8">
    <source>
        <dbReference type="Proteomes" id="UP000178912"/>
    </source>
</evidence>
<dbReference type="GO" id="GO:0022857">
    <property type="term" value="F:transmembrane transporter activity"/>
    <property type="evidence" value="ECO:0007669"/>
    <property type="project" value="UniProtKB-ARBA"/>
</dbReference>
<evidence type="ECO:0000313" key="7">
    <source>
        <dbReference type="EMBL" id="CZS96129.1"/>
    </source>
</evidence>
<name>A0A1E1KDN5_9HELO</name>
<sequence>MCFGLLYLGPAVAFNAYVPCTTLFLNESYGAPILMLVVGGRKVVSEQAVDFKLGRLGPLLNKISVIFIAITSIFLCFPSQMPATSNNMRYLNPGRPAVRVFCITGDEDMHEAGPGAKDLDDFG</sequence>
<dbReference type="PANTHER" id="PTHR45649:SF14">
    <property type="entry name" value="GABA PERMEASE"/>
    <property type="match status" value="1"/>
</dbReference>
<evidence type="ECO:0000256" key="5">
    <source>
        <dbReference type="ARBA" id="ARBA00023136"/>
    </source>
</evidence>
<evidence type="ECO:0000256" key="1">
    <source>
        <dbReference type="ARBA" id="ARBA00004141"/>
    </source>
</evidence>
<keyword evidence="5 6" id="KW-0472">Membrane</keyword>
<keyword evidence="3 6" id="KW-0812">Transmembrane</keyword>
<dbReference type="Proteomes" id="UP000178912">
    <property type="component" value="Unassembled WGS sequence"/>
</dbReference>
<protein>
    <submittedName>
        <fullName evidence="7">Uncharacterized protein</fullName>
    </submittedName>
</protein>
<dbReference type="GO" id="GO:0016020">
    <property type="term" value="C:membrane"/>
    <property type="evidence" value="ECO:0007669"/>
    <property type="project" value="UniProtKB-SubCell"/>
</dbReference>
<feature type="transmembrane region" description="Helical" evidence="6">
    <location>
        <begin position="59"/>
        <end position="79"/>
    </location>
</feature>
<gene>
    <name evidence="7" type="ORF">RAG0_05571</name>
</gene>
<keyword evidence="2" id="KW-0813">Transport</keyword>
<keyword evidence="8" id="KW-1185">Reference proteome</keyword>
<proteinExistence type="predicted"/>
<organism evidence="7 8">
    <name type="scientific">Rhynchosporium agropyri</name>
    <dbReference type="NCBI Taxonomy" id="914238"/>
    <lineage>
        <taxon>Eukaryota</taxon>
        <taxon>Fungi</taxon>
        <taxon>Dikarya</taxon>
        <taxon>Ascomycota</taxon>
        <taxon>Pezizomycotina</taxon>
        <taxon>Leotiomycetes</taxon>
        <taxon>Helotiales</taxon>
        <taxon>Ploettnerulaceae</taxon>
        <taxon>Rhynchosporium</taxon>
    </lineage>
</organism>
<dbReference type="EMBL" id="FJUX01000025">
    <property type="protein sequence ID" value="CZS96129.1"/>
    <property type="molecule type" value="Genomic_DNA"/>
</dbReference>
<evidence type="ECO:0000256" key="2">
    <source>
        <dbReference type="ARBA" id="ARBA00022448"/>
    </source>
</evidence>
<evidence type="ECO:0000256" key="6">
    <source>
        <dbReference type="SAM" id="Phobius"/>
    </source>
</evidence>
<dbReference type="PANTHER" id="PTHR45649">
    <property type="entry name" value="AMINO-ACID PERMEASE BAT1"/>
    <property type="match status" value="1"/>
</dbReference>
<reference evidence="8" key="1">
    <citation type="submission" date="2016-03" db="EMBL/GenBank/DDBJ databases">
        <authorList>
            <person name="Guldener U."/>
        </authorList>
    </citation>
    <scope>NUCLEOTIDE SEQUENCE [LARGE SCALE GENOMIC DNA]</scope>
    <source>
        <strain evidence="8">04CH-RAC-A.6.1</strain>
    </source>
</reference>
<accession>A0A1E1KDN5</accession>
<dbReference type="OrthoDB" id="4476201at2759"/>